<evidence type="ECO:0000313" key="2">
    <source>
        <dbReference type="Proteomes" id="UP000796880"/>
    </source>
</evidence>
<dbReference type="AlphaFoldDB" id="A0A8K0GZE6"/>
<dbReference type="Proteomes" id="UP000796880">
    <property type="component" value="Unassembled WGS sequence"/>
</dbReference>
<comment type="caution">
    <text evidence="1">The sequence shown here is derived from an EMBL/GenBank/DDBJ whole genome shotgun (WGS) entry which is preliminary data.</text>
</comment>
<name>A0A8K0GZE6_9ROSA</name>
<keyword evidence="2" id="KW-1185">Reference proteome</keyword>
<proteinExistence type="predicted"/>
<accession>A0A8K0GZE6</accession>
<protein>
    <submittedName>
        <fullName evidence="1">Uncharacterized protein</fullName>
    </submittedName>
</protein>
<gene>
    <name evidence="1" type="ORF">FNV43_RR16766</name>
</gene>
<reference evidence="1" key="1">
    <citation type="submission" date="2020-03" db="EMBL/GenBank/DDBJ databases">
        <title>A high-quality chromosome-level genome assembly of a woody plant with both climbing and erect habits, Rhamnella rubrinervis.</title>
        <authorList>
            <person name="Lu Z."/>
            <person name="Yang Y."/>
            <person name="Zhu X."/>
            <person name="Sun Y."/>
        </authorList>
    </citation>
    <scope>NUCLEOTIDE SEQUENCE</scope>
    <source>
        <strain evidence="1">BYM</strain>
        <tissue evidence="1">Leaf</tissue>
    </source>
</reference>
<evidence type="ECO:0000313" key="1">
    <source>
        <dbReference type="EMBL" id="KAF3442848.1"/>
    </source>
</evidence>
<organism evidence="1 2">
    <name type="scientific">Rhamnella rubrinervis</name>
    <dbReference type="NCBI Taxonomy" id="2594499"/>
    <lineage>
        <taxon>Eukaryota</taxon>
        <taxon>Viridiplantae</taxon>
        <taxon>Streptophyta</taxon>
        <taxon>Embryophyta</taxon>
        <taxon>Tracheophyta</taxon>
        <taxon>Spermatophyta</taxon>
        <taxon>Magnoliopsida</taxon>
        <taxon>eudicotyledons</taxon>
        <taxon>Gunneridae</taxon>
        <taxon>Pentapetalae</taxon>
        <taxon>rosids</taxon>
        <taxon>fabids</taxon>
        <taxon>Rosales</taxon>
        <taxon>Rhamnaceae</taxon>
        <taxon>rhamnoid group</taxon>
        <taxon>Rhamneae</taxon>
        <taxon>Rhamnella</taxon>
    </lineage>
</organism>
<dbReference type="EMBL" id="VOIH02000007">
    <property type="protein sequence ID" value="KAF3442848.1"/>
    <property type="molecule type" value="Genomic_DNA"/>
</dbReference>
<sequence>MAAFATVDETINSNPLFQDFYFPPFDVVEAKHVQPGIRILFKKLVRSLLSSSKFY</sequence>